<keyword evidence="2" id="KW-1185">Reference proteome</keyword>
<evidence type="ECO:0000313" key="2">
    <source>
        <dbReference type="Proteomes" id="UP000005496"/>
    </source>
</evidence>
<dbReference type="eggNOG" id="ENOG502ZPW6">
    <property type="taxonomic scope" value="Bacteria"/>
</dbReference>
<dbReference type="Proteomes" id="UP000005496">
    <property type="component" value="Unassembled WGS sequence"/>
</dbReference>
<evidence type="ECO:0000313" key="1">
    <source>
        <dbReference type="EMBL" id="EFI36174.1"/>
    </source>
</evidence>
<dbReference type="EMBL" id="ACJN02000001">
    <property type="protein sequence ID" value="EFI36174.1"/>
    <property type="molecule type" value="Genomic_DNA"/>
</dbReference>
<reference evidence="1" key="1">
    <citation type="submission" date="2010-05" db="EMBL/GenBank/DDBJ databases">
        <title>The draft genome of Desulfonatronospira thiodismutans ASO3-1.</title>
        <authorList>
            <consortium name="US DOE Joint Genome Institute (JGI-PGF)"/>
            <person name="Lucas S."/>
            <person name="Copeland A."/>
            <person name="Lapidus A."/>
            <person name="Cheng J.-F."/>
            <person name="Bruce D."/>
            <person name="Goodwin L."/>
            <person name="Pitluck S."/>
            <person name="Chertkov O."/>
            <person name="Brettin T."/>
            <person name="Detter J.C."/>
            <person name="Han C."/>
            <person name="Land M.L."/>
            <person name="Hauser L."/>
            <person name="Kyrpides N."/>
            <person name="Mikhailova N."/>
            <person name="Muyzer G."/>
            <person name="Woyke T."/>
        </authorList>
    </citation>
    <scope>NUCLEOTIDE SEQUENCE [LARGE SCALE GENOMIC DNA]</scope>
    <source>
        <strain evidence="1">ASO3-1</strain>
    </source>
</reference>
<dbReference type="AlphaFoldDB" id="D6SJX1"/>
<dbReference type="OrthoDB" id="5475226at2"/>
<dbReference type="RefSeq" id="WP_008869296.1">
    <property type="nucleotide sequence ID" value="NZ_ACJN02000001.1"/>
</dbReference>
<protein>
    <submittedName>
        <fullName evidence="1">Uncharacterized protein</fullName>
    </submittedName>
</protein>
<gene>
    <name evidence="1" type="ORF">Dthio_PD3630</name>
</gene>
<accession>D6SJX1</accession>
<comment type="caution">
    <text evidence="1">The sequence shown here is derived from an EMBL/GenBank/DDBJ whole genome shotgun (WGS) entry which is preliminary data.</text>
</comment>
<name>D6SJX1_9BACT</name>
<sequence length="77" mass="8980">MQMFGRDVSDMNIHEINKLFRQYDESHKWPVCNQFNATDRAIGRLRRNVLPHVGPTGGIEYAYMLDEEISQIVNSII</sequence>
<organism evidence="1 2">
    <name type="scientific">Desulfonatronospira thiodismutans ASO3-1</name>
    <dbReference type="NCBI Taxonomy" id="555779"/>
    <lineage>
        <taxon>Bacteria</taxon>
        <taxon>Pseudomonadati</taxon>
        <taxon>Thermodesulfobacteriota</taxon>
        <taxon>Desulfovibrionia</taxon>
        <taxon>Desulfovibrionales</taxon>
        <taxon>Desulfonatronovibrionaceae</taxon>
        <taxon>Desulfonatronospira</taxon>
    </lineage>
</organism>
<proteinExistence type="predicted"/>